<sequence length="131" mass="14789">MGQPELLQAAGKEQARAKSLPKITIRFRAQDRIFPLDPEVVVLRSLSLREDMDIAQAHGSKAELRTLEQTKRAIVSVDGRKLDQGLSEHDVFMEQVSPKVRQLLMISYSHFFYAQDVDSFLAECVTIEAST</sequence>
<dbReference type="EMBL" id="MT144591">
    <property type="protein sequence ID" value="QJH93713.1"/>
    <property type="molecule type" value="Genomic_DNA"/>
</dbReference>
<gene>
    <name evidence="1" type="ORF">TM448A00065_0100</name>
    <name evidence="2" type="ORF">TM448B00134_0007</name>
</gene>
<dbReference type="AlphaFoldDB" id="A0A6H1Z922"/>
<reference evidence="1" key="1">
    <citation type="submission" date="2020-03" db="EMBL/GenBank/DDBJ databases">
        <title>The deep terrestrial virosphere.</title>
        <authorList>
            <person name="Holmfeldt K."/>
            <person name="Nilsson E."/>
            <person name="Simone D."/>
            <person name="Lopez-Fernandez M."/>
            <person name="Wu X."/>
            <person name="de Brujin I."/>
            <person name="Lundin D."/>
            <person name="Andersson A."/>
            <person name="Bertilsson S."/>
            <person name="Dopson M."/>
        </authorList>
    </citation>
    <scope>NUCLEOTIDE SEQUENCE</scope>
    <source>
        <strain evidence="1">TM448A00065</strain>
        <strain evidence="2">TM448B00134</strain>
    </source>
</reference>
<proteinExistence type="predicted"/>
<protein>
    <submittedName>
        <fullName evidence="1">Uncharacterized protein</fullName>
    </submittedName>
</protein>
<name>A0A6H1Z922_9ZZZZ</name>
<dbReference type="EMBL" id="MT143972">
    <property type="protein sequence ID" value="QJA44054.1"/>
    <property type="molecule type" value="Genomic_DNA"/>
</dbReference>
<accession>A0A6H1Z922</accession>
<evidence type="ECO:0000313" key="1">
    <source>
        <dbReference type="EMBL" id="QJA44054.1"/>
    </source>
</evidence>
<organism evidence="1">
    <name type="scientific">viral metagenome</name>
    <dbReference type="NCBI Taxonomy" id="1070528"/>
    <lineage>
        <taxon>unclassified sequences</taxon>
        <taxon>metagenomes</taxon>
        <taxon>organismal metagenomes</taxon>
    </lineage>
</organism>
<evidence type="ECO:0000313" key="2">
    <source>
        <dbReference type="EMBL" id="QJH93713.1"/>
    </source>
</evidence>